<evidence type="ECO:0000256" key="2">
    <source>
        <dbReference type="SAM" id="MobiDB-lite"/>
    </source>
</evidence>
<dbReference type="Proteomes" id="UP001487740">
    <property type="component" value="Unassembled WGS sequence"/>
</dbReference>
<accession>A0AAW0T2B3</accession>
<keyword evidence="1" id="KW-0175">Coiled coil</keyword>
<sequence>MESVLALVCMFCTVALSSRAVEGVTLPHAHRHKRLQHLQEAVDRLVIRQRTDHILINNLQKAVLEAQEGGVWPERAGRAEGERRALSELKDAVNEVRGSVNLVLEEQHHADEILELRQELAALRSEVKHLKESREAESRKNLAHSQTQQQREAVTAAWVVDNVRRLQDAVVDLQQAFNVTTAMHDKQEVESRLLVVSRDLGALRGSLAAVTSKAEAAAATVTALQEELTSLTQDSHRSAGKVATLEMEVSSIHEDFSDLLVSLPEGLVSGGHTQHSAKPTQVHSGKATMGTEEQVKGQRLEPRVEAVETGLGEVQTSSMQLLAMLEALEARVEKDVGEVRQEVAKLEYKMTAAQDDSKT</sequence>
<keyword evidence="3" id="KW-0732">Signal</keyword>
<organism evidence="4 5">
    <name type="scientific">Scylla paramamosain</name>
    <name type="common">Mud crab</name>
    <dbReference type="NCBI Taxonomy" id="85552"/>
    <lineage>
        <taxon>Eukaryota</taxon>
        <taxon>Metazoa</taxon>
        <taxon>Ecdysozoa</taxon>
        <taxon>Arthropoda</taxon>
        <taxon>Crustacea</taxon>
        <taxon>Multicrustacea</taxon>
        <taxon>Malacostraca</taxon>
        <taxon>Eumalacostraca</taxon>
        <taxon>Eucarida</taxon>
        <taxon>Decapoda</taxon>
        <taxon>Pleocyemata</taxon>
        <taxon>Brachyura</taxon>
        <taxon>Eubrachyura</taxon>
        <taxon>Portunoidea</taxon>
        <taxon>Portunidae</taxon>
        <taxon>Portuninae</taxon>
        <taxon>Scylla</taxon>
    </lineage>
</organism>
<gene>
    <name evidence="4" type="ORF">O3P69_018647</name>
</gene>
<reference evidence="4 5" key="1">
    <citation type="submission" date="2023-03" db="EMBL/GenBank/DDBJ databases">
        <title>High-quality genome of Scylla paramamosain provides insights in environmental adaptation.</title>
        <authorList>
            <person name="Zhang L."/>
        </authorList>
    </citation>
    <scope>NUCLEOTIDE SEQUENCE [LARGE SCALE GENOMIC DNA]</scope>
    <source>
        <strain evidence="4">LZ_2023a</strain>
        <tissue evidence="4">Muscle</tissue>
    </source>
</reference>
<dbReference type="EMBL" id="JARAKH010000040">
    <property type="protein sequence ID" value="KAK8381688.1"/>
    <property type="molecule type" value="Genomic_DNA"/>
</dbReference>
<evidence type="ECO:0000313" key="4">
    <source>
        <dbReference type="EMBL" id="KAK8381688.1"/>
    </source>
</evidence>
<feature type="chain" id="PRO_5043777112" evidence="3">
    <location>
        <begin position="21"/>
        <end position="359"/>
    </location>
</feature>
<protein>
    <submittedName>
        <fullName evidence="4">Uncharacterized protein</fullName>
    </submittedName>
</protein>
<feature type="compositionally biased region" description="Polar residues" evidence="2">
    <location>
        <begin position="271"/>
        <end position="283"/>
    </location>
</feature>
<feature type="signal peptide" evidence="3">
    <location>
        <begin position="1"/>
        <end position="20"/>
    </location>
</feature>
<feature type="coiled-coil region" evidence="1">
    <location>
        <begin position="106"/>
        <end position="140"/>
    </location>
</feature>
<dbReference type="Gene3D" id="1.10.287.1490">
    <property type="match status" value="1"/>
</dbReference>
<dbReference type="AlphaFoldDB" id="A0AAW0T2B3"/>
<evidence type="ECO:0000256" key="1">
    <source>
        <dbReference type="SAM" id="Coils"/>
    </source>
</evidence>
<comment type="caution">
    <text evidence="4">The sequence shown here is derived from an EMBL/GenBank/DDBJ whole genome shotgun (WGS) entry which is preliminary data.</text>
</comment>
<evidence type="ECO:0000313" key="5">
    <source>
        <dbReference type="Proteomes" id="UP001487740"/>
    </source>
</evidence>
<keyword evidence="5" id="KW-1185">Reference proteome</keyword>
<evidence type="ECO:0000256" key="3">
    <source>
        <dbReference type="SAM" id="SignalP"/>
    </source>
</evidence>
<feature type="region of interest" description="Disordered" evidence="2">
    <location>
        <begin position="271"/>
        <end position="300"/>
    </location>
</feature>
<name>A0AAW0T2B3_SCYPA</name>
<proteinExistence type="predicted"/>